<dbReference type="PANTHER" id="PTHR21660:SF1">
    <property type="entry name" value="ACYL-COENZYME A THIOESTERASE 13"/>
    <property type="match status" value="1"/>
</dbReference>
<evidence type="ECO:0000313" key="5">
    <source>
        <dbReference type="EMBL" id="KAH8096585.1"/>
    </source>
</evidence>
<dbReference type="NCBIfam" id="TIGR00369">
    <property type="entry name" value="unchar_dom_1"/>
    <property type="match status" value="1"/>
</dbReference>
<dbReference type="Pfam" id="PF03061">
    <property type="entry name" value="4HBT"/>
    <property type="match status" value="1"/>
</dbReference>
<feature type="domain" description="Thioesterase" evidence="4">
    <location>
        <begin position="86"/>
        <end position="162"/>
    </location>
</feature>
<sequence length="200" mass="21998">MPSPCSILSSSILDAPTNGVTPDLRDHMFRITDALASLESYGMDVLRNLKVTEMSLLQKEEEPGKVESKMVFETRVTKSMLNDTPNMHGGCTAFLIDFCSSVTLALLLEYMKKPSSQVSQNLNIMYHAPAREGARIRIVNRTVTVGKRTMSARSEVYDADNSRLVASGSHSKMTGSQPETRLKADPNAAQSESRLKTAKL</sequence>
<feature type="compositionally biased region" description="Polar residues" evidence="3">
    <location>
        <begin position="168"/>
        <end position="179"/>
    </location>
</feature>
<dbReference type="Gene3D" id="3.10.129.10">
    <property type="entry name" value="Hotdog Thioesterase"/>
    <property type="match status" value="1"/>
</dbReference>
<dbReference type="CDD" id="cd03443">
    <property type="entry name" value="PaaI_thioesterase"/>
    <property type="match status" value="1"/>
</dbReference>
<dbReference type="AlphaFoldDB" id="A0A8K0UJR2"/>
<proteinExistence type="inferred from homology"/>
<dbReference type="InterPro" id="IPR039298">
    <property type="entry name" value="ACOT13"/>
</dbReference>
<dbReference type="EMBL" id="JAEVFJ010000023">
    <property type="protein sequence ID" value="KAH8096585.1"/>
    <property type="molecule type" value="Genomic_DNA"/>
</dbReference>
<keyword evidence="2" id="KW-0378">Hydrolase</keyword>
<name>A0A8K0UJR2_9AGAR</name>
<dbReference type="InterPro" id="IPR003736">
    <property type="entry name" value="PAAI_dom"/>
</dbReference>
<comment type="similarity">
    <text evidence="1">Belongs to the thioesterase PaaI family.</text>
</comment>
<evidence type="ECO:0000259" key="4">
    <source>
        <dbReference type="Pfam" id="PF03061"/>
    </source>
</evidence>
<evidence type="ECO:0000313" key="6">
    <source>
        <dbReference type="Proteomes" id="UP000813824"/>
    </source>
</evidence>
<dbReference type="InterPro" id="IPR029069">
    <property type="entry name" value="HotDog_dom_sf"/>
</dbReference>
<evidence type="ECO:0000256" key="2">
    <source>
        <dbReference type="ARBA" id="ARBA00022801"/>
    </source>
</evidence>
<dbReference type="InterPro" id="IPR006683">
    <property type="entry name" value="Thioestr_dom"/>
</dbReference>
<evidence type="ECO:0000256" key="3">
    <source>
        <dbReference type="SAM" id="MobiDB-lite"/>
    </source>
</evidence>
<protein>
    <submittedName>
        <fullName evidence="5">HotDog domain-containing protein</fullName>
    </submittedName>
</protein>
<dbReference type="Proteomes" id="UP000813824">
    <property type="component" value="Unassembled WGS sequence"/>
</dbReference>
<comment type="caution">
    <text evidence="5">The sequence shown here is derived from an EMBL/GenBank/DDBJ whole genome shotgun (WGS) entry which is preliminary data.</text>
</comment>
<dbReference type="SUPFAM" id="SSF54637">
    <property type="entry name" value="Thioesterase/thiol ester dehydrase-isomerase"/>
    <property type="match status" value="1"/>
</dbReference>
<accession>A0A8K0UJR2</accession>
<feature type="region of interest" description="Disordered" evidence="3">
    <location>
        <begin position="161"/>
        <end position="200"/>
    </location>
</feature>
<reference evidence="5" key="1">
    <citation type="journal article" date="2021" name="New Phytol.">
        <title>Evolutionary innovations through gain and loss of genes in the ectomycorrhizal Boletales.</title>
        <authorList>
            <person name="Wu G."/>
            <person name="Miyauchi S."/>
            <person name="Morin E."/>
            <person name="Kuo A."/>
            <person name="Drula E."/>
            <person name="Varga T."/>
            <person name="Kohler A."/>
            <person name="Feng B."/>
            <person name="Cao Y."/>
            <person name="Lipzen A."/>
            <person name="Daum C."/>
            <person name="Hundley H."/>
            <person name="Pangilinan J."/>
            <person name="Johnson J."/>
            <person name="Barry K."/>
            <person name="LaButti K."/>
            <person name="Ng V."/>
            <person name="Ahrendt S."/>
            <person name="Min B."/>
            <person name="Choi I.G."/>
            <person name="Park H."/>
            <person name="Plett J.M."/>
            <person name="Magnuson J."/>
            <person name="Spatafora J.W."/>
            <person name="Nagy L.G."/>
            <person name="Henrissat B."/>
            <person name="Grigoriev I.V."/>
            <person name="Yang Z.L."/>
            <person name="Xu J."/>
            <person name="Martin F.M."/>
        </authorList>
    </citation>
    <scope>NUCLEOTIDE SEQUENCE</scope>
    <source>
        <strain evidence="5">KKN 215</strain>
    </source>
</reference>
<dbReference type="PANTHER" id="PTHR21660">
    <property type="entry name" value="THIOESTERASE SUPERFAMILY MEMBER-RELATED"/>
    <property type="match status" value="1"/>
</dbReference>
<dbReference type="OrthoDB" id="2831072at2759"/>
<evidence type="ECO:0000256" key="1">
    <source>
        <dbReference type="ARBA" id="ARBA00008324"/>
    </source>
</evidence>
<keyword evidence="6" id="KW-1185">Reference proteome</keyword>
<organism evidence="5 6">
    <name type="scientific">Cristinia sonorae</name>
    <dbReference type="NCBI Taxonomy" id="1940300"/>
    <lineage>
        <taxon>Eukaryota</taxon>
        <taxon>Fungi</taxon>
        <taxon>Dikarya</taxon>
        <taxon>Basidiomycota</taxon>
        <taxon>Agaricomycotina</taxon>
        <taxon>Agaricomycetes</taxon>
        <taxon>Agaricomycetidae</taxon>
        <taxon>Agaricales</taxon>
        <taxon>Pleurotineae</taxon>
        <taxon>Stephanosporaceae</taxon>
        <taxon>Cristinia</taxon>
    </lineage>
</organism>
<gene>
    <name evidence="5" type="ORF">BXZ70DRAFT_945210</name>
</gene>
<dbReference type="GO" id="GO:0047617">
    <property type="term" value="F:fatty acyl-CoA hydrolase activity"/>
    <property type="evidence" value="ECO:0007669"/>
    <property type="project" value="InterPro"/>
</dbReference>